<dbReference type="Pfam" id="PF12831">
    <property type="entry name" value="FAD_oxidored"/>
    <property type="match status" value="1"/>
</dbReference>
<dbReference type="AlphaFoldDB" id="A0A3D9L1E0"/>
<dbReference type="GO" id="GO:0051539">
    <property type="term" value="F:4 iron, 4 sulfur cluster binding"/>
    <property type="evidence" value="ECO:0007669"/>
    <property type="project" value="UniProtKB-KW"/>
</dbReference>
<keyword evidence="7" id="KW-1185">Reference proteome</keyword>
<accession>A0A3D9L1E0</accession>
<dbReference type="EMBL" id="QREG01000016">
    <property type="protein sequence ID" value="RED95963.1"/>
    <property type="molecule type" value="Genomic_DNA"/>
</dbReference>
<dbReference type="InterPro" id="IPR036188">
    <property type="entry name" value="FAD/NAD-bd_sf"/>
</dbReference>
<dbReference type="PANTHER" id="PTHR43498:SF1">
    <property type="entry name" value="COB--COM HETERODISULFIDE REDUCTASE IRON-SULFUR SUBUNIT A"/>
    <property type="match status" value="1"/>
</dbReference>
<protein>
    <submittedName>
        <fullName evidence="6">FAD dependent oxidoreductase</fullName>
    </submittedName>
</protein>
<comment type="caution">
    <text evidence="6">The sequence shown here is derived from an EMBL/GenBank/DDBJ whole genome shotgun (WGS) entry which is preliminary data.</text>
</comment>
<reference evidence="6 7" key="1">
    <citation type="submission" date="2018-07" db="EMBL/GenBank/DDBJ databases">
        <title>Genomic Encyclopedia of Type Strains, Phase IV (KMG-IV): sequencing the most valuable type-strain genomes for metagenomic binning, comparative biology and taxonomic classification.</title>
        <authorList>
            <person name="Goeker M."/>
        </authorList>
    </citation>
    <scope>NUCLEOTIDE SEQUENCE [LARGE SCALE GENOMIC DNA]</scope>
    <source>
        <strain evidence="6 7">DSM 4134</strain>
    </source>
</reference>
<keyword evidence="4" id="KW-0408">Iron</keyword>
<evidence type="ECO:0000313" key="7">
    <source>
        <dbReference type="Proteomes" id="UP000256779"/>
    </source>
</evidence>
<dbReference type="RefSeq" id="WP_115869132.1">
    <property type="nucleotide sequence ID" value="NZ_QREG01000016.1"/>
</dbReference>
<name>A0A3D9L1E0_MARFU</name>
<keyword evidence="3" id="KW-0560">Oxidoreductase</keyword>
<dbReference type="SUPFAM" id="SSF51905">
    <property type="entry name" value="FAD/NAD(P)-binding domain"/>
    <property type="match status" value="1"/>
</dbReference>
<dbReference type="Proteomes" id="UP000256779">
    <property type="component" value="Unassembled WGS sequence"/>
</dbReference>
<evidence type="ECO:0000313" key="6">
    <source>
        <dbReference type="EMBL" id="RED95963.1"/>
    </source>
</evidence>
<gene>
    <name evidence="6" type="ORF">C7460_11621</name>
</gene>
<evidence type="ECO:0000256" key="1">
    <source>
        <dbReference type="ARBA" id="ARBA00022485"/>
    </source>
</evidence>
<keyword evidence="1" id="KW-0004">4Fe-4S</keyword>
<evidence type="ECO:0000256" key="5">
    <source>
        <dbReference type="ARBA" id="ARBA00023014"/>
    </source>
</evidence>
<sequence>MIQEAFQSGTRELATEHLQGDFVIVGGGLAGVCAAITAARSGARTILVQDRPVLGGNASSEVRLWILGATSHMGNNNRWSREGAVMDEILVENMYKNKEGNAVIFDTILLDKVIQEPNIKLLLNTSVYDVTKKDDKNIESATAFNPQNSTKYVLEAPLFCDASGDGLVAFKAGASFRMGAETKEEFGELFAPDQNYGELLGHSMYFYSKSAGEPVKYIPPSYALDDIKQIPRYKLISKTDMGCRFWWFEYGGRTDTVHKTEEIKWELWKVIYGVWDHIKNSGEFEDVDDLTLEWVATVPGKRESRRFEGLYMMRQQDVIEQRTFEDAVAHGGWALDLHPADGIYSDQSGCTQWHSKGVYQIPYRSYVSKDIENLFLAGRIISATHVAFGSTRVMATCGSGGNAVGMAAALCAKDGLKPKDLLDKSRIKDLQNALNEIGQGIPGVAVDRAKNLISEANVSASSTLQLAEIPQGESWLNLQTAVAQLLPLKAEQAYKFQLKLKAEKDTTLEIQLRCAEMPSNYTPEVTLETQMIPLKAGEQEVSVAFKKTLPGDQYAFITLLSNDGVSVLESDHRYTGIVTVFNGENKAVSNTGKQSPPEGIGIDAFEFWIPKRRPEGKNLAMQISPALEVFDAQNLSNGIARPWLQPNAWVADLSDPSPTLTISWDEPKKLELLRLFLDTDYDHAMESTLMGHPENVMPFTLRNYQVFDLDGQLLFEQKGNYQTVNTWKFEEGFTTKGLVIKAEHPSALVPASIFEILIK</sequence>
<proteinExistence type="predicted"/>
<dbReference type="Gene3D" id="3.50.50.60">
    <property type="entry name" value="FAD/NAD(P)-binding domain"/>
    <property type="match status" value="1"/>
</dbReference>
<keyword evidence="2" id="KW-0479">Metal-binding</keyword>
<dbReference type="GO" id="GO:0016491">
    <property type="term" value="F:oxidoreductase activity"/>
    <property type="evidence" value="ECO:0007669"/>
    <property type="project" value="UniProtKB-KW"/>
</dbReference>
<dbReference type="PANTHER" id="PTHR43498">
    <property type="entry name" value="FERREDOXIN:COB-COM HETERODISULFIDE REDUCTASE SUBUNIT A"/>
    <property type="match status" value="1"/>
</dbReference>
<evidence type="ECO:0000256" key="4">
    <source>
        <dbReference type="ARBA" id="ARBA00023004"/>
    </source>
</evidence>
<evidence type="ECO:0000256" key="3">
    <source>
        <dbReference type="ARBA" id="ARBA00023002"/>
    </source>
</evidence>
<dbReference type="OrthoDB" id="9780658at2"/>
<organism evidence="6 7">
    <name type="scientific">Marinoscillum furvescens DSM 4134</name>
    <dbReference type="NCBI Taxonomy" id="1122208"/>
    <lineage>
        <taxon>Bacteria</taxon>
        <taxon>Pseudomonadati</taxon>
        <taxon>Bacteroidota</taxon>
        <taxon>Cytophagia</taxon>
        <taxon>Cytophagales</taxon>
        <taxon>Reichenbachiellaceae</taxon>
        <taxon>Marinoscillum</taxon>
    </lineage>
</organism>
<dbReference type="InterPro" id="IPR039650">
    <property type="entry name" value="HdrA-like"/>
</dbReference>
<evidence type="ECO:0000256" key="2">
    <source>
        <dbReference type="ARBA" id="ARBA00022723"/>
    </source>
</evidence>
<dbReference type="GO" id="GO:0046872">
    <property type="term" value="F:metal ion binding"/>
    <property type="evidence" value="ECO:0007669"/>
    <property type="project" value="UniProtKB-KW"/>
</dbReference>
<keyword evidence="5" id="KW-0411">Iron-sulfur</keyword>